<evidence type="ECO:0000256" key="2">
    <source>
        <dbReference type="ARBA" id="ARBA00022771"/>
    </source>
</evidence>
<evidence type="ECO:0000256" key="6">
    <source>
        <dbReference type="SAM" id="MobiDB-lite"/>
    </source>
</evidence>
<organism evidence="8 9">
    <name type="scientific">Brassica napus</name>
    <name type="common">Rape</name>
    <dbReference type="NCBI Taxonomy" id="3708"/>
    <lineage>
        <taxon>Eukaryota</taxon>
        <taxon>Viridiplantae</taxon>
        <taxon>Streptophyta</taxon>
        <taxon>Embryophyta</taxon>
        <taxon>Tracheophyta</taxon>
        <taxon>Spermatophyta</taxon>
        <taxon>Magnoliopsida</taxon>
        <taxon>eudicotyledons</taxon>
        <taxon>Gunneridae</taxon>
        <taxon>Pentapetalae</taxon>
        <taxon>rosids</taxon>
        <taxon>malvids</taxon>
        <taxon>Brassicales</taxon>
        <taxon>Brassicaceae</taxon>
        <taxon>Brassiceae</taxon>
        <taxon>Brassica</taxon>
    </lineage>
</organism>
<dbReference type="Pfam" id="PF23121">
    <property type="entry name" value="SPOC_AIPP2"/>
    <property type="match status" value="1"/>
</dbReference>
<sequence>MIYLHMGFHVSSKKTRVRLFSAHSGSMRPICETCGNQGWKGLLVTCSKCRIACEHRYCMDKVSFEASVDFVCADCSKRPVQNRLSTASIKAAPSRIQKGKARVESSNPVPRWKKIPESSKMRLISPEEVRKLSSSGGNNSTFKVPKPVPARSPTGLTKLACFPRSRSLSSTVVARKTNHMLLPPPKRAESPRPLQIRSGVMQQSSKRQAVVEGSKLKVGGGVKDLGSKEICRSILSEKLLQLLPHRPALPPIWKGRIVDSATPSEFNGVFWAQPASVIRKKAYNLSKTIPVVLKVELVPIGSLLNDLFANRKPALSDVEMYIFPDDKNTIRFKEEHAYLFETMKRRNAMIRINVKDKPFLIFSSKVLDKSSQIIIEMQKKTKNFLWGVFLVTKKSLALVPGTSNQAAQRFDAGDVVDNTAKATEEPSMEIRNGNKDKSESSSLSSKKAMQEESKEEEEPCEICGSVGIAGLMMICFKCRHTREHTYCARVVLSPVRDIWLCEACRLPSRVLFISHEDLMDSETAVAGPKNTSNSRVDDRGTAKLRANDMEEVVDTHEASTRVMHLPTQPQPHTRPLAKETLSSQNKEQHQPTQSFPKKRRTIRVMGKHLSQSHGGTLISPLDQSLTGVRASPKYRSKD</sequence>
<protein>
    <recommendedName>
        <fullName evidence="7">Zinc finger PHD-type domain-containing protein</fullName>
    </recommendedName>
</protein>
<feature type="domain" description="Zinc finger PHD-type" evidence="7">
    <location>
        <begin position="459"/>
        <end position="505"/>
    </location>
</feature>
<evidence type="ECO:0000313" key="8">
    <source>
        <dbReference type="EMBL" id="KAH0934848.1"/>
    </source>
</evidence>
<dbReference type="InterPro" id="IPR001965">
    <property type="entry name" value="Znf_PHD"/>
</dbReference>
<accession>A0ABQ8E065</accession>
<feature type="region of interest" description="Disordered" evidence="6">
    <location>
        <begin position="565"/>
        <end position="638"/>
    </location>
</feature>
<dbReference type="SMART" id="SM00249">
    <property type="entry name" value="PHD"/>
    <property type="match status" value="2"/>
</dbReference>
<feature type="compositionally biased region" description="Basic residues" evidence="6">
    <location>
        <begin position="596"/>
        <end position="606"/>
    </location>
</feature>
<keyword evidence="5" id="KW-0804">Transcription</keyword>
<dbReference type="InterPro" id="IPR011011">
    <property type="entry name" value="Znf_FYVE_PHD"/>
</dbReference>
<keyword evidence="1" id="KW-0479">Metal-binding</keyword>
<keyword evidence="2" id="KW-0863">Zinc-finger</keyword>
<feature type="compositionally biased region" description="Polar residues" evidence="6">
    <location>
        <begin position="580"/>
        <end position="595"/>
    </location>
</feature>
<keyword evidence="3" id="KW-0862">Zinc</keyword>
<evidence type="ECO:0000313" key="9">
    <source>
        <dbReference type="Proteomes" id="UP000824890"/>
    </source>
</evidence>
<reference evidence="8 9" key="1">
    <citation type="submission" date="2021-05" db="EMBL/GenBank/DDBJ databases">
        <title>Genome Assembly of Synthetic Allotetraploid Brassica napus Reveals Homoeologous Exchanges between Subgenomes.</title>
        <authorList>
            <person name="Davis J.T."/>
        </authorList>
    </citation>
    <scope>NUCLEOTIDE SEQUENCE [LARGE SCALE GENOMIC DNA]</scope>
    <source>
        <strain evidence="9">cv. Da-Ae</strain>
        <tissue evidence="8">Seedling</tissue>
    </source>
</reference>
<keyword evidence="9" id="KW-1185">Reference proteome</keyword>
<dbReference type="PANTHER" id="PTHR33304:SF36">
    <property type="entry name" value="GB|AAF26970.1-RELATED"/>
    <property type="match status" value="1"/>
</dbReference>
<keyword evidence="4" id="KW-0805">Transcription regulation</keyword>
<proteinExistence type="predicted"/>
<evidence type="ECO:0000259" key="7">
    <source>
        <dbReference type="SMART" id="SM00249"/>
    </source>
</evidence>
<comment type="caution">
    <text evidence="8">The sequence shown here is derived from an EMBL/GenBank/DDBJ whole genome shotgun (WGS) entry which is preliminary data.</text>
</comment>
<dbReference type="EMBL" id="JAGKQM010000003">
    <property type="protein sequence ID" value="KAH0934848.1"/>
    <property type="molecule type" value="Genomic_DNA"/>
</dbReference>
<dbReference type="InterPro" id="IPR013083">
    <property type="entry name" value="Znf_RING/FYVE/PHD"/>
</dbReference>
<evidence type="ECO:0000256" key="4">
    <source>
        <dbReference type="ARBA" id="ARBA00023015"/>
    </source>
</evidence>
<feature type="region of interest" description="Disordered" evidence="6">
    <location>
        <begin position="421"/>
        <end position="456"/>
    </location>
</feature>
<dbReference type="SUPFAM" id="SSF57903">
    <property type="entry name" value="FYVE/PHD zinc finger"/>
    <property type="match status" value="2"/>
</dbReference>
<dbReference type="PANTHER" id="PTHR33304">
    <property type="match status" value="1"/>
</dbReference>
<evidence type="ECO:0000256" key="1">
    <source>
        <dbReference type="ARBA" id="ARBA00022723"/>
    </source>
</evidence>
<evidence type="ECO:0000256" key="5">
    <source>
        <dbReference type="ARBA" id="ARBA00023163"/>
    </source>
</evidence>
<dbReference type="Proteomes" id="UP000824890">
    <property type="component" value="Unassembled WGS sequence"/>
</dbReference>
<dbReference type="InterPro" id="IPR056280">
    <property type="entry name" value="AIPP2-like_SPOC"/>
</dbReference>
<feature type="domain" description="Zinc finger PHD-type" evidence="7">
    <location>
        <begin position="30"/>
        <end position="76"/>
    </location>
</feature>
<gene>
    <name evidence="8" type="ORF">HID58_011965</name>
</gene>
<evidence type="ECO:0000256" key="3">
    <source>
        <dbReference type="ARBA" id="ARBA00022833"/>
    </source>
</evidence>
<name>A0ABQ8E065_BRANA</name>
<dbReference type="Gene3D" id="3.30.40.10">
    <property type="entry name" value="Zinc/RING finger domain, C3HC4 (zinc finger)"/>
    <property type="match status" value="1"/>
</dbReference>
<dbReference type="InterPro" id="IPR049914">
    <property type="entry name" value="PHD1-3/5-6"/>
</dbReference>